<dbReference type="EMBL" id="CP003156">
    <property type="protein sequence ID" value="AEV34237.1"/>
    <property type="molecule type" value="Genomic_DNA"/>
</dbReference>
<dbReference type="OrthoDB" id="1951600at2"/>
<dbReference type="HOGENOM" id="CLU_100506_0_0_10"/>
<dbReference type="SUPFAM" id="SSF55144">
    <property type="entry name" value="LigT-like"/>
    <property type="match status" value="1"/>
</dbReference>
<dbReference type="Proteomes" id="UP000005631">
    <property type="component" value="Chromosome"/>
</dbReference>
<keyword evidence="2" id="KW-1185">Reference proteome</keyword>
<sequence length="184" mass="21520">MPQKQHPLYFIAIIPTSSVREELQGLKELFRDKYSSKASLNSPPHITLHMPFKFSDKKKERMLKSLTNVAAHQERFEVELKNFSAFTPRVIYADIVENEALKELQRSIVEMCRVDLKLLNANYKNQAYHPHITLAFRDLKKPAFAEAWKEFENKKYNARFLVNSFSLLKHDGSKWSVDTEFSIA</sequence>
<proteinExistence type="predicted"/>
<dbReference type="Pfam" id="PF13563">
    <property type="entry name" value="2_5_RNA_ligase2"/>
    <property type="match status" value="1"/>
</dbReference>
<dbReference type="AlphaFoldDB" id="G8R4D7"/>
<dbReference type="STRING" id="926562.Oweho_3286"/>
<evidence type="ECO:0000313" key="1">
    <source>
        <dbReference type="EMBL" id="AEV34237.1"/>
    </source>
</evidence>
<dbReference type="KEGG" id="oho:Oweho_3286"/>
<evidence type="ECO:0000313" key="2">
    <source>
        <dbReference type="Proteomes" id="UP000005631"/>
    </source>
</evidence>
<dbReference type="eggNOG" id="COG1514">
    <property type="taxonomic scope" value="Bacteria"/>
</dbReference>
<organism evidence="1 2">
    <name type="scientific">Owenweeksia hongkongensis (strain DSM 17368 / CIP 108786 / JCM 12287 / NRRL B-23963 / UST20020801)</name>
    <dbReference type="NCBI Taxonomy" id="926562"/>
    <lineage>
        <taxon>Bacteria</taxon>
        <taxon>Pseudomonadati</taxon>
        <taxon>Bacteroidota</taxon>
        <taxon>Flavobacteriia</taxon>
        <taxon>Flavobacteriales</taxon>
        <taxon>Owenweeksiaceae</taxon>
        <taxon>Owenweeksia</taxon>
    </lineage>
</organism>
<name>G8R4D7_OWEHD</name>
<dbReference type="InterPro" id="IPR050580">
    <property type="entry name" value="2H_phosphoesterase_YjcG-like"/>
</dbReference>
<dbReference type="PANTHER" id="PTHR40037">
    <property type="entry name" value="PHOSPHOESTERASE YJCG-RELATED"/>
    <property type="match status" value="1"/>
</dbReference>
<dbReference type="InterPro" id="IPR009097">
    <property type="entry name" value="Cyclic_Pdiesterase"/>
</dbReference>
<reference evidence="1 2" key="1">
    <citation type="journal article" date="2012" name="Stand. Genomic Sci.">
        <title>Genome sequence of the orange-pigmented seawater bacterium Owenweeksia hongkongensis type strain (UST20020801(T)).</title>
        <authorList>
            <person name="Riedel T."/>
            <person name="Held B."/>
            <person name="Nolan M."/>
            <person name="Lucas S."/>
            <person name="Lapidus A."/>
            <person name="Tice H."/>
            <person name="Del Rio T.G."/>
            <person name="Cheng J.F."/>
            <person name="Han C."/>
            <person name="Tapia R."/>
            <person name="Goodwin L.A."/>
            <person name="Pitluck S."/>
            <person name="Liolios K."/>
            <person name="Mavromatis K."/>
            <person name="Pagani I."/>
            <person name="Ivanova N."/>
            <person name="Mikhailova N."/>
            <person name="Pati A."/>
            <person name="Chen A."/>
            <person name="Palaniappan K."/>
            <person name="Rohde M."/>
            <person name="Tindall B.J."/>
            <person name="Detter J.C."/>
            <person name="Goker M."/>
            <person name="Woyke T."/>
            <person name="Bristow J."/>
            <person name="Eisen J.A."/>
            <person name="Markowitz V."/>
            <person name="Hugenholtz P."/>
            <person name="Klenk H.P."/>
            <person name="Kyrpides N.C."/>
        </authorList>
    </citation>
    <scope>NUCLEOTIDE SEQUENCE</scope>
    <source>
        <strain evidence="2">DSM 17368 / JCM 12287 / NRRL B-23963</strain>
    </source>
</reference>
<accession>G8R4D7</accession>
<dbReference type="RefSeq" id="WP_014203584.1">
    <property type="nucleotide sequence ID" value="NC_016599.1"/>
</dbReference>
<protein>
    <submittedName>
        <fullName evidence="1">2'-5' RNA ligase</fullName>
    </submittedName>
</protein>
<dbReference type="Gene3D" id="3.90.1140.10">
    <property type="entry name" value="Cyclic phosphodiesterase"/>
    <property type="match status" value="1"/>
</dbReference>
<dbReference type="GO" id="GO:0016874">
    <property type="term" value="F:ligase activity"/>
    <property type="evidence" value="ECO:0007669"/>
    <property type="project" value="UniProtKB-KW"/>
</dbReference>
<dbReference type="PANTHER" id="PTHR40037:SF1">
    <property type="entry name" value="PHOSPHOESTERASE SAOUHSC_00951-RELATED"/>
    <property type="match status" value="1"/>
</dbReference>
<keyword evidence="1" id="KW-0436">Ligase</keyword>
<gene>
    <name evidence="1" type="ordered locus">Oweho_3286</name>
</gene>